<dbReference type="GO" id="GO:0030007">
    <property type="term" value="P:intracellular potassium ion homeostasis"/>
    <property type="evidence" value="ECO:0007669"/>
    <property type="project" value="TreeGrafter"/>
</dbReference>
<proteinExistence type="inferred from homology"/>
<keyword evidence="13 18" id="KW-0472">Membrane</keyword>
<evidence type="ECO:0000256" key="17">
    <source>
        <dbReference type="ARBA" id="ARBA00025540"/>
    </source>
</evidence>
<comment type="subcellular location">
    <subcellularLocation>
        <location evidence="1">Cell membrane</location>
        <topology evidence="1">Single-pass type II membrane protein</topology>
    </subcellularLocation>
</comment>
<keyword evidence="8" id="KW-0630">Potassium</keyword>
<dbReference type="InterPro" id="IPR000402">
    <property type="entry name" value="Na/K_ATPase_sub_beta"/>
</dbReference>
<evidence type="ECO:0000256" key="14">
    <source>
        <dbReference type="ARBA" id="ARBA00023157"/>
    </source>
</evidence>
<dbReference type="GO" id="GO:0006883">
    <property type="term" value="P:intracellular sodium ion homeostasis"/>
    <property type="evidence" value="ECO:0007669"/>
    <property type="project" value="TreeGrafter"/>
</dbReference>
<dbReference type="EMBL" id="KQ982612">
    <property type="protein sequence ID" value="KYQ53878.1"/>
    <property type="molecule type" value="Genomic_DNA"/>
</dbReference>
<keyword evidence="14" id="KW-1015">Disulfide bond</keyword>
<keyword evidence="6" id="KW-0740">Sodium/potassium transport</keyword>
<evidence type="ECO:0000256" key="7">
    <source>
        <dbReference type="ARBA" id="ARBA00022692"/>
    </source>
</evidence>
<organism evidence="19 20">
    <name type="scientific">Mycetomoellerius zeteki</name>
    <dbReference type="NCBI Taxonomy" id="64791"/>
    <lineage>
        <taxon>Eukaryota</taxon>
        <taxon>Metazoa</taxon>
        <taxon>Ecdysozoa</taxon>
        <taxon>Arthropoda</taxon>
        <taxon>Hexapoda</taxon>
        <taxon>Insecta</taxon>
        <taxon>Pterygota</taxon>
        <taxon>Neoptera</taxon>
        <taxon>Endopterygota</taxon>
        <taxon>Hymenoptera</taxon>
        <taxon>Apocrita</taxon>
        <taxon>Aculeata</taxon>
        <taxon>Formicoidea</taxon>
        <taxon>Formicidae</taxon>
        <taxon>Myrmicinae</taxon>
        <taxon>Mycetomoellerius</taxon>
    </lineage>
</organism>
<dbReference type="FunFam" id="2.60.40.1660:FF:000004">
    <property type="entry name" value="sodium/potassium-transporting ATPase subunit beta-2"/>
    <property type="match status" value="1"/>
</dbReference>
<evidence type="ECO:0000256" key="2">
    <source>
        <dbReference type="ARBA" id="ARBA00005876"/>
    </source>
</evidence>
<evidence type="ECO:0000313" key="19">
    <source>
        <dbReference type="EMBL" id="KYQ53878.1"/>
    </source>
</evidence>
<dbReference type="PANTHER" id="PTHR11523">
    <property type="entry name" value="SODIUM/POTASSIUM-DEPENDENT ATPASE BETA SUBUNIT"/>
    <property type="match status" value="1"/>
</dbReference>
<dbReference type="GO" id="GO:0005890">
    <property type="term" value="C:sodium:potassium-exchanging ATPase complex"/>
    <property type="evidence" value="ECO:0007669"/>
    <property type="project" value="InterPro"/>
</dbReference>
<keyword evidence="9" id="KW-0735">Signal-anchor</keyword>
<keyword evidence="20" id="KW-1185">Reference proteome</keyword>
<dbReference type="PANTHER" id="PTHR11523:SF28">
    <property type="entry name" value="NA_K-ATPASE BETA SUBUNIT ISOFORM 4-RELATED"/>
    <property type="match status" value="1"/>
</dbReference>
<evidence type="ECO:0000256" key="3">
    <source>
        <dbReference type="ARBA" id="ARBA00022448"/>
    </source>
</evidence>
<comment type="similarity">
    <text evidence="2">Belongs to the X(+)/potassium ATPases subunit beta family.</text>
</comment>
<evidence type="ECO:0000256" key="12">
    <source>
        <dbReference type="ARBA" id="ARBA00023065"/>
    </source>
</evidence>
<evidence type="ECO:0000256" key="6">
    <source>
        <dbReference type="ARBA" id="ARBA00022607"/>
    </source>
</evidence>
<reference evidence="19 20" key="1">
    <citation type="submission" date="2015-09" db="EMBL/GenBank/DDBJ databases">
        <title>Trachymyrmex zeteki WGS genome.</title>
        <authorList>
            <person name="Nygaard S."/>
            <person name="Hu H."/>
            <person name="Boomsma J."/>
            <person name="Zhang G."/>
        </authorList>
    </citation>
    <scope>NUCLEOTIDE SEQUENCE [LARGE SCALE GENOMIC DNA]</scope>
    <source>
        <strain evidence="19">Tzet28-1</strain>
        <tissue evidence="19">Whole body</tissue>
    </source>
</reference>
<keyword evidence="4" id="KW-1003">Cell membrane</keyword>
<evidence type="ECO:0000256" key="1">
    <source>
        <dbReference type="ARBA" id="ARBA00004401"/>
    </source>
</evidence>
<comment type="function">
    <text evidence="17">This is the non-catalytic component of the active enzyme, which catalyzes the hydrolysis of ATP coupled with the exchange of Na(+) and K(+) ions across the plasma membrane. The beta subunit regulates, through assembly of alpha/beta heterodimers, the number of sodium pumps transported to the plasma membrane.</text>
</comment>
<evidence type="ECO:0000256" key="10">
    <source>
        <dbReference type="ARBA" id="ARBA00022989"/>
    </source>
</evidence>
<accession>A0A151X0I5</accession>
<gene>
    <name evidence="19" type="ORF">ALC60_07237</name>
</gene>
<evidence type="ECO:0000256" key="11">
    <source>
        <dbReference type="ARBA" id="ARBA00023053"/>
    </source>
</evidence>
<evidence type="ECO:0000256" key="8">
    <source>
        <dbReference type="ARBA" id="ARBA00022958"/>
    </source>
</evidence>
<keyword evidence="12" id="KW-0406">Ion transport</keyword>
<evidence type="ECO:0000313" key="20">
    <source>
        <dbReference type="Proteomes" id="UP000075809"/>
    </source>
</evidence>
<keyword evidence="10 18" id="KW-1133">Transmembrane helix</keyword>
<keyword evidence="5" id="KW-0633">Potassium transport</keyword>
<sequence>MSVRGKQVQNGTYEFDYMRAPDTRTRWQIIRDGFHNSTEGTYCGHTPKKWVCLLMYFISPSHIFLINNIITICFYIFLMMLLIGFHRMLRNTRNSYLSRFYNPCVTLIFYACFFAGLAILFSICMKGMLATLSYEKPKWTLSSSIIGTNPGLGFRPISDNPDERSLIWYSASNATDIQKWTQRLDQFLENYISPSLLPNGGRNQQICSYNKPAKPGNVCAVDVNNWGPCSPNQQYGFNNSAPCVFIKLNRIYGWIPEYYNDTQNLSPDMPESLVKYIKSVDASWLNTVWVSCKGENPHDRENIGEINYYPDGHGFPGFYYPYENIPGYLSPVVAVHFVRPTRNQIINIECRAWAKNIEYSSIRSEKKGAVHFELMVDE</sequence>
<feature type="transmembrane region" description="Helical" evidence="18">
    <location>
        <begin position="63"/>
        <end position="83"/>
    </location>
</feature>
<keyword evidence="7 18" id="KW-0812">Transmembrane</keyword>
<evidence type="ECO:0000256" key="5">
    <source>
        <dbReference type="ARBA" id="ARBA00022538"/>
    </source>
</evidence>
<evidence type="ECO:0000256" key="9">
    <source>
        <dbReference type="ARBA" id="ARBA00022968"/>
    </source>
</evidence>
<dbReference type="Pfam" id="PF00287">
    <property type="entry name" value="Na_K-ATPase"/>
    <property type="match status" value="1"/>
</dbReference>
<dbReference type="AlphaFoldDB" id="A0A151X0I5"/>
<keyword evidence="15" id="KW-0325">Glycoprotein</keyword>
<dbReference type="Gene3D" id="2.60.40.1660">
    <property type="entry name" value="Na, k-atpase alpha subunit"/>
    <property type="match status" value="1"/>
</dbReference>
<dbReference type="InterPro" id="IPR038702">
    <property type="entry name" value="Na/K_ATPase_sub_beta_sf"/>
</dbReference>
<feature type="transmembrane region" description="Helical" evidence="18">
    <location>
        <begin position="104"/>
        <end position="123"/>
    </location>
</feature>
<dbReference type="Proteomes" id="UP000075809">
    <property type="component" value="Unassembled WGS sequence"/>
</dbReference>
<name>A0A151X0I5_9HYME</name>
<dbReference type="GO" id="GO:0001671">
    <property type="term" value="F:ATPase activator activity"/>
    <property type="evidence" value="ECO:0007669"/>
    <property type="project" value="TreeGrafter"/>
</dbReference>
<keyword evidence="11" id="KW-0915">Sodium</keyword>
<dbReference type="STRING" id="64791.A0A151X0I5"/>
<evidence type="ECO:0000256" key="18">
    <source>
        <dbReference type="SAM" id="Phobius"/>
    </source>
</evidence>
<dbReference type="GO" id="GO:1990573">
    <property type="term" value="P:potassium ion import across plasma membrane"/>
    <property type="evidence" value="ECO:0007669"/>
    <property type="project" value="TreeGrafter"/>
</dbReference>
<evidence type="ECO:0000256" key="15">
    <source>
        <dbReference type="ARBA" id="ARBA00023180"/>
    </source>
</evidence>
<keyword evidence="3" id="KW-0813">Transport</keyword>
<evidence type="ECO:0000256" key="16">
    <source>
        <dbReference type="ARBA" id="ARBA00023201"/>
    </source>
</evidence>
<protein>
    <submittedName>
        <fullName evidence="19">Sodium/potassium-transporting ATPase subunit beta-2</fullName>
    </submittedName>
</protein>
<evidence type="ECO:0000256" key="4">
    <source>
        <dbReference type="ARBA" id="ARBA00022475"/>
    </source>
</evidence>
<keyword evidence="16" id="KW-0739">Sodium transport</keyword>
<dbReference type="GO" id="GO:0036376">
    <property type="term" value="P:sodium ion export across plasma membrane"/>
    <property type="evidence" value="ECO:0007669"/>
    <property type="project" value="TreeGrafter"/>
</dbReference>
<evidence type="ECO:0000256" key="13">
    <source>
        <dbReference type="ARBA" id="ARBA00023136"/>
    </source>
</evidence>